<dbReference type="InterPro" id="IPR050471">
    <property type="entry name" value="AB_hydrolase"/>
</dbReference>
<proteinExistence type="predicted"/>
<evidence type="ECO:0000313" key="2">
    <source>
        <dbReference type="EMBL" id="GAA2139936.1"/>
    </source>
</evidence>
<protein>
    <submittedName>
        <fullName evidence="2">Alpha/beta hydrolase</fullName>
    </submittedName>
</protein>
<organism evidence="2 3">
    <name type="scientific">Actinomadura napierensis</name>
    <dbReference type="NCBI Taxonomy" id="267854"/>
    <lineage>
        <taxon>Bacteria</taxon>
        <taxon>Bacillati</taxon>
        <taxon>Actinomycetota</taxon>
        <taxon>Actinomycetes</taxon>
        <taxon>Streptosporangiales</taxon>
        <taxon>Thermomonosporaceae</taxon>
        <taxon>Actinomadura</taxon>
    </lineage>
</organism>
<reference evidence="3" key="1">
    <citation type="journal article" date="2019" name="Int. J. Syst. Evol. Microbiol.">
        <title>The Global Catalogue of Microorganisms (GCM) 10K type strain sequencing project: providing services to taxonomists for standard genome sequencing and annotation.</title>
        <authorList>
            <consortium name="The Broad Institute Genomics Platform"/>
            <consortium name="The Broad Institute Genome Sequencing Center for Infectious Disease"/>
            <person name="Wu L."/>
            <person name="Ma J."/>
        </authorList>
    </citation>
    <scope>NUCLEOTIDE SEQUENCE [LARGE SCALE GENOMIC DNA]</scope>
    <source>
        <strain evidence="3">JCM 13850</strain>
    </source>
</reference>
<dbReference type="Proteomes" id="UP001501020">
    <property type="component" value="Unassembled WGS sequence"/>
</dbReference>
<accession>A0ABP5L2N9</accession>
<dbReference type="EMBL" id="BAAAMR010000029">
    <property type="protein sequence ID" value="GAA2139936.1"/>
    <property type="molecule type" value="Genomic_DNA"/>
</dbReference>
<name>A0ABP5L2N9_9ACTN</name>
<dbReference type="PRINTS" id="PR00111">
    <property type="entry name" value="ABHYDROLASE"/>
</dbReference>
<dbReference type="Gene3D" id="3.40.50.1820">
    <property type="entry name" value="alpha/beta hydrolase"/>
    <property type="match status" value="1"/>
</dbReference>
<gene>
    <name evidence="2" type="ORF">GCM10009727_36720</name>
</gene>
<dbReference type="GO" id="GO:0016787">
    <property type="term" value="F:hydrolase activity"/>
    <property type="evidence" value="ECO:0007669"/>
    <property type="project" value="UniProtKB-KW"/>
</dbReference>
<evidence type="ECO:0000313" key="3">
    <source>
        <dbReference type="Proteomes" id="UP001501020"/>
    </source>
</evidence>
<dbReference type="InterPro" id="IPR029058">
    <property type="entry name" value="AB_hydrolase_fold"/>
</dbReference>
<evidence type="ECO:0000259" key="1">
    <source>
        <dbReference type="Pfam" id="PF00561"/>
    </source>
</evidence>
<feature type="domain" description="AB hydrolase-1" evidence="1">
    <location>
        <begin position="34"/>
        <end position="179"/>
    </location>
</feature>
<dbReference type="SUPFAM" id="SSF53474">
    <property type="entry name" value="alpha/beta-Hydrolases"/>
    <property type="match status" value="1"/>
</dbReference>
<dbReference type="InterPro" id="IPR000073">
    <property type="entry name" value="AB_hydrolase_1"/>
</dbReference>
<dbReference type="RefSeq" id="WP_344268086.1">
    <property type="nucleotide sequence ID" value="NZ_BAAAMR010000029.1"/>
</dbReference>
<dbReference type="PANTHER" id="PTHR43433">
    <property type="entry name" value="HYDROLASE, ALPHA/BETA FOLD FAMILY PROTEIN"/>
    <property type="match status" value="1"/>
</dbReference>
<keyword evidence="3" id="KW-1185">Reference proteome</keyword>
<keyword evidence="2" id="KW-0378">Hydrolase</keyword>
<dbReference type="Pfam" id="PF00561">
    <property type="entry name" value="Abhydrolase_1"/>
    <property type="match status" value="1"/>
</dbReference>
<sequence>MSDAGTLRESGYAPVNGLRMYYEVHGEQDGAQRPLLLLHGGVLTIDLSFGGVLPALAATRQVIAVELQGHGRTADIDRATTLEYFAEDVVGLLDHLGIDVADMWGFSLGGLTALQTVIRYPQRVGRLVLASVHYRADGYHDEIQDPALQAGSTRLPTPADFQEMQEAYVRVAPDPGHFEEFTAKLQGVFQAWKGWEEDDLRAIRSPTLLMVGDHDFVRLEHAVEMHNLIAGSRIAVLPGTTHNGLMRRTDLVLPMAREFFAATE</sequence>
<dbReference type="PANTHER" id="PTHR43433:SF5">
    <property type="entry name" value="AB HYDROLASE-1 DOMAIN-CONTAINING PROTEIN"/>
    <property type="match status" value="1"/>
</dbReference>
<comment type="caution">
    <text evidence="2">The sequence shown here is derived from an EMBL/GenBank/DDBJ whole genome shotgun (WGS) entry which is preliminary data.</text>
</comment>